<dbReference type="RefSeq" id="WP_092323111.1">
    <property type="nucleotide sequence ID" value="NZ_FNFU01000007.1"/>
</dbReference>
<dbReference type="OrthoDB" id="9794575at2"/>
<dbReference type="SUPFAM" id="SSF53756">
    <property type="entry name" value="UDP-Glycosyltransferase/glycogen phosphorylase"/>
    <property type="match status" value="1"/>
</dbReference>
<keyword evidence="1" id="KW-0808">Transferase</keyword>
<evidence type="ECO:0000313" key="1">
    <source>
        <dbReference type="EMBL" id="SDK51496.1"/>
    </source>
</evidence>
<organism evidence="1 2">
    <name type="scientific">Cryobacterium psychrotolerans</name>
    <dbReference type="NCBI Taxonomy" id="386301"/>
    <lineage>
        <taxon>Bacteria</taxon>
        <taxon>Bacillati</taxon>
        <taxon>Actinomycetota</taxon>
        <taxon>Actinomycetes</taxon>
        <taxon>Micrococcales</taxon>
        <taxon>Microbacteriaceae</taxon>
        <taxon>Cryobacterium</taxon>
    </lineage>
</organism>
<evidence type="ECO:0000313" key="2">
    <source>
        <dbReference type="Proteomes" id="UP000198701"/>
    </source>
</evidence>
<dbReference type="Proteomes" id="UP000198701">
    <property type="component" value="Unassembled WGS sequence"/>
</dbReference>
<dbReference type="STRING" id="386301.SAMN05216282_10770"/>
<proteinExistence type="predicted"/>
<dbReference type="EMBL" id="FNFU01000007">
    <property type="protein sequence ID" value="SDK51496.1"/>
    <property type="molecule type" value="Genomic_DNA"/>
</dbReference>
<protein>
    <submittedName>
        <fullName evidence="1">Glycosyltransferase involved in cell wall bisynthesis</fullName>
    </submittedName>
</protein>
<gene>
    <name evidence="1" type="ORF">SAMN05216282_10770</name>
</gene>
<reference evidence="1 2" key="1">
    <citation type="submission" date="2016-10" db="EMBL/GenBank/DDBJ databases">
        <authorList>
            <person name="de Groot N.N."/>
        </authorList>
    </citation>
    <scope>NUCLEOTIDE SEQUENCE [LARGE SCALE GENOMIC DNA]</scope>
    <source>
        <strain evidence="1 2">CGMCC 1.5382</strain>
    </source>
</reference>
<accession>A0A1G9CIS6</accession>
<dbReference type="Gene3D" id="3.40.50.2000">
    <property type="entry name" value="Glycogen Phosphorylase B"/>
    <property type="match status" value="2"/>
</dbReference>
<keyword evidence="2" id="KW-1185">Reference proteome</keyword>
<sequence length="448" mass="49567">MTKQDAPHLLYVAWGYPPCRGGGVYRALATANAFAEKGWRVTVLTANRETFTMGTGIDSTLEAQIHPSITVVRVPFTSGAYQTDIRTWSFWRAHAPELWNGYRARKDIRSFPEGTYGGWLTPLEEAAVRIHRANPVGLTIGTANPHVDFTPGLRLHKDFGVPYVMDYRDAWQLDVFSGRRLTPPGSPQDTWETELVESAREVWFVNEPIRAWHAKIYPAHAEKMHVVANGYDADMAKFSDQPRPGREQGLVLGYIGTISAHVPMRELFDGWALARSRSPLLASSRIDIYGYLDHSGIPNDRILALLSEFREQGIRYLGPVGKSEIADTYHSFDALLLVLGTGKYVTSGKVFEYCATGLPVASIHDPGNAATEILEDSAAWIATPDLSAEAIAATLIALAERAVNQTSSERHAVQDWAAQYERSNQLLPRIRALGAPHDTTASESEAPR</sequence>
<dbReference type="GO" id="GO:0016740">
    <property type="term" value="F:transferase activity"/>
    <property type="evidence" value="ECO:0007669"/>
    <property type="project" value="UniProtKB-KW"/>
</dbReference>
<name>A0A1G9CIS6_9MICO</name>
<dbReference type="AlphaFoldDB" id="A0A1G9CIS6"/>